<evidence type="ECO:0000313" key="1">
    <source>
        <dbReference type="EMBL" id="KRX39055.1"/>
    </source>
</evidence>
<dbReference type="Proteomes" id="UP000055048">
    <property type="component" value="Unassembled WGS sequence"/>
</dbReference>
<protein>
    <submittedName>
        <fullName evidence="1">Uncharacterized protein</fullName>
    </submittedName>
</protein>
<comment type="caution">
    <text evidence="1">The sequence shown here is derived from an EMBL/GenBank/DDBJ whole genome shotgun (WGS) entry which is preliminary data.</text>
</comment>
<reference evidence="1 2" key="1">
    <citation type="submission" date="2015-01" db="EMBL/GenBank/DDBJ databases">
        <title>Evolution of Trichinella species and genotypes.</title>
        <authorList>
            <person name="Korhonen P.K."/>
            <person name="Edoardo P."/>
            <person name="Giuseppe L.R."/>
            <person name="Gasser R.B."/>
        </authorList>
    </citation>
    <scope>NUCLEOTIDE SEQUENCE [LARGE SCALE GENOMIC DNA]</scope>
    <source>
        <strain evidence="1">ISS417</strain>
    </source>
</reference>
<proteinExistence type="predicted"/>
<gene>
    <name evidence="1" type="ORF">T05_16205</name>
</gene>
<dbReference type="AlphaFoldDB" id="A0A0V0TJ62"/>
<organism evidence="1 2">
    <name type="scientific">Trichinella murrelli</name>
    <dbReference type="NCBI Taxonomy" id="144512"/>
    <lineage>
        <taxon>Eukaryota</taxon>
        <taxon>Metazoa</taxon>
        <taxon>Ecdysozoa</taxon>
        <taxon>Nematoda</taxon>
        <taxon>Enoplea</taxon>
        <taxon>Dorylaimia</taxon>
        <taxon>Trichinellida</taxon>
        <taxon>Trichinellidae</taxon>
        <taxon>Trichinella</taxon>
    </lineage>
</organism>
<evidence type="ECO:0000313" key="2">
    <source>
        <dbReference type="Proteomes" id="UP000055048"/>
    </source>
</evidence>
<keyword evidence="2" id="KW-1185">Reference proteome</keyword>
<accession>A0A0V0TJ62</accession>
<sequence>MLLNTLKSVLKELVLEQLIKAGLQASWAPLMRETVCQSVIIANWMSLKTHGTFDTIYNKYFKLILAWETCDN</sequence>
<name>A0A0V0TJ62_9BILA</name>
<dbReference type="EMBL" id="JYDJ01000245">
    <property type="protein sequence ID" value="KRX39055.1"/>
    <property type="molecule type" value="Genomic_DNA"/>
</dbReference>